<dbReference type="InterPro" id="IPR050571">
    <property type="entry name" value="Class-IV_PLP-Dep_Aminotrnsfr"/>
</dbReference>
<comment type="catalytic activity">
    <reaction evidence="8">
        <text>L-leucine + 2-oxoglutarate = 4-methyl-2-oxopentanoate + L-glutamate</text>
        <dbReference type="Rhea" id="RHEA:18321"/>
        <dbReference type="ChEBI" id="CHEBI:16810"/>
        <dbReference type="ChEBI" id="CHEBI:17865"/>
        <dbReference type="ChEBI" id="CHEBI:29985"/>
        <dbReference type="ChEBI" id="CHEBI:57427"/>
        <dbReference type="EC" id="2.6.1.42"/>
    </reaction>
</comment>
<dbReference type="EC" id="2.6.1.42" evidence="5"/>
<dbReference type="Pfam" id="PF01063">
    <property type="entry name" value="Aminotran_4"/>
    <property type="match status" value="1"/>
</dbReference>
<dbReference type="PANTHER" id="PTHR42743">
    <property type="entry name" value="AMINO-ACID AMINOTRANSFERASE"/>
    <property type="match status" value="1"/>
</dbReference>
<dbReference type="Gene3D" id="3.30.470.10">
    <property type="match status" value="1"/>
</dbReference>
<sequence>MINFNGTIVSQDANILTQNRAFLYGDAVFETVKIINNKILFLEDHYFRLMSSMRVIRMEIPMNFTMEYFEEQILSLIKINELSHSSRARITIYRNDGGYYLPKNNNVSFLIHAVPLESTFYSIEQGDYEVDLYKDFYVTKQLLSSIKTTNKIINITGSIYANENGLDNCVLLNDSKNVVEALQGNIFMLIGNRLITPPVSEGCLNGVMRKQILGLAKKMDHLEVVEEAISPFDLQKADELFITNVIKGIQPITKYRKKTFTTRVASELVQMLNEMISVN</sequence>
<proteinExistence type="inferred from homology"/>
<organism evidence="9 10">
    <name type="scientific">Flavobacterium xylosi</name>
    <dbReference type="NCBI Taxonomy" id="3230415"/>
    <lineage>
        <taxon>Bacteria</taxon>
        <taxon>Pseudomonadati</taxon>
        <taxon>Bacteroidota</taxon>
        <taxon>Flavobacteriia</taxon>
        <taxon>Flavobacteriales</taxon>
        <taxon>Flavobacteriaceae</taxon>
        <taxon>Flavobacterium</taxon>
    </lineage>
</organism>
<comment type="catalytic activity">
    <reaction evidence="7">
        <text>L-isoleucine + 2-oxoglutarate = (S)-3-methyl-2-oxopentanoate + L-glutamate</text>
        <dbReference type="Rhea" id="RHEA:24801"/>
        <dbReference type="ChEBI" id="CHEBI:16810"/>
        <dbReference type="ChEBI" id="CHEBI:29985"/>
        <dbReference type="ChEBI" id="CHEBI:35146"/>
        <dbReference type="ChEBI" id="CHEBI:58045"/>
        <dbReference type="EC" id="2.6.1.42"/>
    </reaction>
</comment>
<dbReference type="SUPFAM" id="SSF56752">
    <property type="entry name" value="D-aminoacid aminotransferase-like PLP-dependent enzymes"/>
    <property type="match status" value="1"/>
</dbReference>
<dbReference type="InterPro" id="IPR043132">
    <property type="entry name" value="BCAT-like_C"/>
</dbReference>
<evidence type="ECO:0000256" key="8">
    <source>
        <dbReference type="ARBA" id="ARBA00049229"/>
    </source>
</evidence>
<evidence type="ECO:0000313" key="9">
    <source>
        <dbReference type="EMBL" id="MFE3868972.1"/>
    </source>
</evidence>
<evidence type="ECO:0000256" key="4">
    <source>
        <dbReference type="ARBA" id="ARBA00009320"/>
    </source>
</evidence>
<keyword evidence="10" id="KW-1185">Reference proteome</keyword>
<dbReference type="InterPro" id="IPR043131">
    <property type="entry name" value="BCAT-like_N"/>
</dbReference>
<dbReference type="Gene3D" id="3.20.10.10">
    <property type="entry name" value="D-amino Acid Aminotransferase, subunit A, domain 2"/>
    <property type="match status" value="1"/>
</dbReference>
<dbReference type="EMBL" id="JBHZPZ010000016">
    <property type="protein sequence ID" value="MFE3868972.1"/>
    <property type="molecule type" value="Genomic_DNA"/>
</dbReference>
<dbReference type="InterPro" id="IPR001544">
    <property type="entry name" value="Aminotrans_IV"/>
</dbReference>
<dbReference type="InterPro" id="IPR036038">
    <property type="entry name" value="Aminotransferase-like"/>
</dbReference>
<evidence type="ECO:0000313" key="10">
    <source>
        <dbReference type="Proteomes" id="UP001600109"/>
    </source>
</evidence>
<dbReference type="Proteomes" id="UP001600109">
    <property type="component" value="Unassembled WGS sequence"/>
</dbReference>
<evidence type="ECO:0000256" key="1">
    <source>
        <dbReference type="ARBA" id="ARBA00004824"/>
    </source>
</evidence>
<evidence type="ECO:0000256" key="2">
    <source>
        <dbReference type="ARBA" id="ARBA00004931"/>
    </source>
</evidence>
<dbReference type="RefSeq" id="WP_379855583.1">
    <property type="nucleotide sequence ID" value="NZ_JBHZPZ010000016.1"/>
</dbReference>
<evidence type="ECO:0000256" key="5">
    <source>
        <dbReference type="ARBA" id="ARBA00013053"/>
    </source>
</evidence>
<name>A0ABW6HY74_9FLAO</name>
<dbReference type="CDD" id="cd00449">
    <property type="entry name" value="PLPDE_IV"/>
    <property type="match status" value="1"/>
</dbReference>
<comment type="similarity">
    <text evidence="4">Belongs to the class-IV pyridoxal-phosphate-dependent aminotransferase family.</text>
</comment>
<comment type="catalytic activity">
    <reaction evidence="6">
        <text>L-valine + 2-oxoglutarate = 3-methyl-2-oxobutanoate + L-glutamate</text>
        <dbReference type="Rhea" id="RHEA:24813"/>
        <dbReference type="ChEBI" id="CHEBI:11851"/>
        <dbReference type="ChEBI" id="CHEBI:16810"/>
        <dbReference type="ChEBI" id="CHEBI:29985"/>
        <dbReference type="ChEBI" id="CHEBI:57762"/>
        <dbReference type="EC" id="2.6.1.42"/>
    </reaction>
</comment>
<comment type="caution">
    <text evidence="9">The sequence shown here is derived from an EMBL/GenBank/DDBJ whole genome shotgun (WGS) entry which is preliminary data.</text>
</comment>
<comment type="pathway">
    <text evidence="2">Amino-acid biosynthesis; L-valine biosynthesis; L-valine from pyruvate: step 4/4.</text>
</comment>
<accession>A0ABW6HY74</accession>
<comment type="pathway">
    <text evidence="3">Amino-acid biosynthesis; L-leucine biosynthesis; L-leucine from 3-methyl-2-oxobutanoate: step 4/4.</text>
</comment>
<keyword evidence="9" id="KW-0032">Aminotransferase</keyword>
<protein>
    <recommendedName>
        <fullName evidence="5">branched-chain-amino-acid transaminase</fullName>
        <ecNumber evidence="5">2.6.1.42</ecNumber>
    </recommendedName>
</protein>
<keyword evidence="9" id="KW-0808">Transferase</keyword>
<reference evidence="9 10" key="1">
    <citation type="submission" date="2024-06" db="EMBL/GenBank/DDBJ databases">
        <title>Flavobacterium spp. isolated from glacier.</title>
        <authorList>
            <person name="Han D."/>
        </authorList>
    </citation>
    <scope>NUCLEOTIDE SEQUENCE [LARGE SCALE GENOMIC DNA]</scope>
    <source>
        <strain evidence="9 10">LS2P90</strain>
    </source>
</reference>
<evidence type="ECO:0000256" key="6">
    <source>
        <dbReference type="ARBA" id="ARBA00048212"/>
    </source>
</evidence>
<evidence type="ECO:0000256" key="3">
    <source>
        <dbReference type="ARBA" id="ARBA00005072"/>
    </source>
</evidence>
<gene>
    <name evidence="9" type="ORF">ACFX5E_12960</name>
</gene>
<dbReference type="GO" id="GO:0008483">
    <property type="term" value="F:transaminase activity"/>
    <property type="evidence" value="ECO:0007669"/>
    <property type="project" value="UniProtKB-KW"/>
</dbReference>
<evidence type="ECO:0000256" key="7">
    <source>
        <dbReference type="ARBA" id="ARBA00048798"/>
    </source>
</evidence>
<dbReference type="PANTHER" id="PTHR42743:SF11">
    <property type="entry name" value="AMINODEOXYCHORISMATE LYASE"/>
    <property type="match status" value="1"/>
</dbReference>
<comment type="pathway">
    <text evidence="1">Amino-acid biosynthesis; L-isoleucine biosynthesis; L-isoleucine from 2-oxobutanoate: step 4/4.</text>
</comment>